<dbReference type="STRING" id="572480.Arnit_1692"/>
<dbReference type="RefSeq" id="WP_013135491.1">
    <property type="nucleotide sequence ID" value="NC_014166.1"/>
</dbReference>
<dbReference type="OrthoDB" id="5365748at2"/>
<evidence type="ECO:0000313" key="2">
    <source>
        <dbReference type="Proteomes" id="UP000000939"/>
    </source>
</evidence>
<proteinExistence type="predicted"/>
<organism evidence="1 2">
    <name type="scientific">Arcobacter nitrofigilis (strain ATCC 33309 / DSM 7299 / CCUG 15893 / LMG 7604 / NCTC 12251 / CI)</name>
    <name type="common">Campylobacter nitrofigilis</name>
    <dbReference type="NCBI Taxonomy" id="572480"/>
    <lineage>
        <taxon>Bacteria</taxon>
        <taxon>Pseudomonadati</taxon>
        <taxon>Campylobacterota</taxon>
        <taxon>Epsilonproteobacteria</taxon>
        <taxon>Campylobacterales</taxon>
        <taxon>Arcobacteraceae</taxon>
        <taxon>Arcobacter</taxon>
    </lineage>
</organism>
<accession>D5UZX7</accession>
<dbReference type="HOGENOM" id="CLU_1902329_0_0_7"/>
<dbReference type="KEGG" id="ant:Arnit_1692"/>
<dbReference type="AlphaFoldDB" id="D5UZX7"/>
<keyword evidence="2" id="KW-1185">Reference proteome</keyword>
<dbReference type="Proteomes" id="UP000000939">
    <property type="component" value="Chromosome"/>
</dbReference>
<reference evidence="1 2" key="1">
    <citation type="journal article" date="2010" name="Stand. Genomic Sci.">
        <title>Complete genome sequence of Arcobacter nitrofigilis type strain (CI).</title>
        <authorList>
            <person name="Pati A."/>
            <person name="Gronow S."/>
            <person name="Lapidus A."/>
            <person name="Copeland A."/>
            <person name="Glavina Del Rio T."/>
            <person name="Nolan M."/>
            <person name="Lucas S."/>
            <person name="Tice H."/>
            <person name="Cheng J.F."/>
            <person name="Han C."/>
            <person name="Chertkov O."/>
            <person name="Bruce D."/>
            <person name="Tapia R."/>
            <person name="Goodwin L."/>
            <person name="Pitluck S."/>
            <person name="Liolios K."/>
            <person name="Ivanova N."/>
            <person name="Mavromatis K."/>
            <person name="Chen A."/>
            <person name="Palaniappan K."/>
            <person name="Land M."/>
            <person name="Hauser L."/>
            <person name="Chang Y.J."/>
            <person name="Jeffries C.D."/>
            <person name="Detter J.C."/>
            <person name="Rohde M."/>
            <person name="Goker M."/>
            <person name="Bristow J."/>
            <person name="Eisen J.A."/>
            <person name="Markowitz V."/>
            <person name="Hugenholtz P."/>
            <person name="Klenk H.P."/>
            <person name="Kyrpides N.C."/>
        </authorList>
    </citation>
    <scope>NUCLEOTIDE SEQUENCE [LARGE SCALE GENOMIC DNA]</scope>
    <source>
        <strain evidence="2">ATCC 33309 / DSM 7299 / CCUG 15893 / LMG 7604 / NCTC 12251 / CI</strain>
    </source>
</reference>
<gene>
    <name evidence="1" type="ordered locus">Arnit_1692</name>
</gene>
<dbReference type="EMBL" id="CP001999">
    <property type="protein sequence ID" value="ADG93346.1"/>
    <property type="molecule type" value="Genomic_DNA"/>
</dbReference>
<dbReference type="eggNOG" id="ENOG5030PAE">
    <property type="taxonomic scope" value="Bacteria"/>
</dbReference>
<evidence type="ECO:0000313" key="1">
    <source>
        <dbReference type="EMBL" id="ADG93346.1"/>
    </source>
</evidence>
<name>D5UZX7_ARCNC</name>
<sequence length="133" mass="15110">MADNKKELSQDELIAQAVAQANKQFELKQAQRETNKVVIGARVQELILKEGSPIIDKETKQQKIGPDGVALCYPNKHFVKLEAMGVSIETEISKVNFETLEEHKTYLCEGHIGLVKKFGNDFIEPIFRHFTRI</sequence>
<protein>
    <submittedName>
        <fullName evidence="1">Uncharacterized protein</fullName>
    </submittedName>
</protein>